<protein>
    <recommendedName>
        <fullName evidence="3">ABM domain-containing protein</fullName>
    </recommendedName>
</protein>
<dbReference type="AlphaFoldDB" id="A0AA38X799"/>
<name>A0AA38X799_9EURO</name>
<sequence>MAVTELARLRLLAGTEPSSPELLAGLAQAKEVMQQSSGFDFWFYQCVETPHVIFILGSWPSVQFHMQEFIPSQPNQDLLALLKDQITVEWMFHLDIDQSSTPLPLNRGMVAVDRHVISDGQKEAFQSTFEKSKHGLGSFIDGPNHVVGGWRIEEGYDPSLEGDEAKAEFVLFTAWDSVEHHLEFQRQEGFQNYSQIRKHTDAVDITHAKLFNVQAEVLK</sequence>
<accession>A0AA38X799</accession>
<dbReference type="Gene3D" id="3.30.70.100">
    <property type="match status" value="2"/>
</dbReference>
<dbReference type="EMBL" id="JAPDRK010000010">
    <property type="protein sequence ID" value="KAJ9608165.1"/>
    <property type="molecule type" value="Genomic_DNA"/>
</dbReference>
<evidence type="ECO:0000313" key="2">
    <source>
        <dbReference type="Proteomes" id="UP001172673"/>
    </source>
</evidence>
<comment type="caution">
    <text evidence="1">The sequence shown here is derived from an EMBL/GenBank/DDBJ whole genome shotgun (WGS) entry which is preliminary data.</text>
</comment>
<reference evidence="1" key="1">
    <citation type="submission" date="2022-10" db="EMBL/GenBank/DDBJ databases">
        <title>Culturing micro-colonial fungi from biological soil crusts in the Mojave desert and describing Neophaeococcomyces mojavensis, and introducing the new genera and species Taxawa tesnikishii.</title>
        <authorList>
            <person name="Kurbessoian T."/>
            <person name="Stajich J.E."/>
        </authorList>
    </citation>
    <scope>NUCLEOTIDE SEQUENCE</scope>
    <source>
        <strain evidence="1">TK_41</strain>
    </source>
</reference>
<evidence type="ECO:0000313" key="1">
    <source>
        <dbReference type="EMBL" id="KAJ9608165.1"/>
    </source>
</evidence>
<organism evidence="1 2">
    <name type="scientific">Cladophialophora chaetospira</name>
    <dbReference type="NCBI Taxonomy" id="386627"/>
    <lineage>
        <taxon>Eukaryota</taxon>
        <taxon>Fungi</taxon>
        <taxon>Dikarya</taxon>
        <taxon>Ascomycota</taxon>
        <taxon>Pezizomycotina</taxon>
        <taxon>Eurotiomycetes</taxon>
        <taxon>Chaetothyriomycetidae</taxon>
        <taxon>Chaetothyriales</taxon>
        <taxon>Herpotrichiellaceae</taxon>
        <taxon>Cladophialophora</taxon>
    </lineage>
</organism>
<proteinExistence type="predicted"/>
<dbReference type="Proteomes" id="UP001172673">
    <property type="component" value="Unassembled WGS sequence"/>
</dbReference>
<dbReference type="PANTHER" id="PTHR42052:SF1">
    <property type="entry name" value="ABM DOMAIN-CONTAINING PROTEIN"/>
    <property type="match status" value="1"/>
</dbReference>
<gene>
    <name evidence="1" type="ORF">H2200_007153</name>
</gene>
<keyword evidence="2" id="KW-1185">Reference proteome</keyword>
<dbReference type="PANTHER" id="PTHR42052">
    <property type="entry name" value="ABM DOMAIN-CONTAINING PROTEIN"/>
    <property type="match status" value="1"/>
</dbReference>
<evidence type="ECO:0008006" key="3">
    <source>
        <dbReference type="Google" id="ProtNLM"/>
    </source>
</evidence>